<feature type="non-terminal residue" evidence="1">
    <location>
        <position position="1"/>
    </location>
</feature>
<dbReference type="EMBL" id="GAMC01004084">
    <property type="protein sequence ID" value="JAC02472.1"/>
    <property type="molecule type" value="mRNA"/>
</dbReference>
<proteinExistence type="evidence at transcript level"/>
<evidence type="ECO:0000313" key="1">
    <source>
        <dbReference type="EMBL" id="JAC02472.1"/>
    </source>
</evidence>
<sequence>EPNVKVDSWIQSNSGINKVLLSEMDERLQQIFHLRPLQEETIAYRNNVKLYRTLMKQTCKAELQNLVNVDMNIVETELKIPDPKLIPPVIVINNDLTPKVSDNTFIQIYVYFMVLCI</sequence>
<protein>
    <submittedName>
        <fullName evidence="1">Uncharacterized protein</fullName>
    </submittedName>
</protein>
<accession>W8C6S5</accession>
<dbReference type="AlphaFoldDB" id="W8C6S5"/>
<reference evidence="1" key="1">
    <citation type="submission" date="2013-07" db="EMBL/GenBank/DDBJ databases">
        <authorList>
            <person name="Geib S."/>
        </authorList>
    </citation>
    <scope>NUCLEOTIDE SEQUENCE</scope>
</reference>
<organism evidence="1">
    <name type="scientific">Ceratitis capitata</name>
    <name type="common">Mediterranean fruit fly</name>
    <name type="synonym">Tephritis capitata</name>
    <dbReference type="NCBI Taxonomy" id="7213"/>
    <lineage>
        <taxon>Eukaryota</taxon>
        <taxon>Metazoa</taxon>
        <taxon>Ecdysozoa</taxon>
        <taxon>Arthropoda</taxon>
        <taxon>Hexapoda</taxon>
        <taxon>Insecta</taxon>
        <taxon>Pterygota</taxon>
        <taxon>Neoptera</taxon>
        <taxon>Endopterygota</taxon>
        <taxon>Diptera</taxon>
        <taxon>Brachycera</taxon>
        <taxon>Muscomorpha</taxon>
        <taxon>Tephritoidea</taxon>
        <taxon>Tephritidae</taxon>
        <taxon>Ceratitis</taxon>
        <taxon>Ceratitis</taxon>
    </lineage>
</organism>
<reference evidence="1" key="2">
    <citation type="journal article" date="2014" name="BMC Genomics">
        <title>A genomic perspective to assessing quality of mass-reared SIT flies used in Mediterranean fruit fly (Ceratitis capitata) eradication in California.</title>
        <authorList>
            <person name="Calla B."/>
            <person name="Hall B."/>
            <person name="Hou S."/>
            <person name="Geib S.M."/>
        </authorList>
    </citation>
    <scope>NUCLEOTIDE SEQUENCE</scope>
</reference>
<name>W8C6S5_CERCA</name>
<dbReference type="OrthoDB" id="8033358at2759"/>